<proteinExistence type="predicted"/>
<evidence type="ECO:0000259" key="1">
    <source>
        <dbReference type="Pfam" id="PF01068"/>
    </source>
</evidence>
<organism evidence="2 3">
    <name type="scientific">Streptomyces xanthii</name>
    <dbReference type="NCBI Taxonomy" id="2768069"/>
    <lineage>
        <taxon>Bacteria</taxon>
        <taxon>Bacillati</taxon>
        <taxon>Actinomycetota</taxon>
        <taxon>Actinomycetes</taxon>
        <taxon>Kitasatosporales</taxon>
        <taxon>Streptomycetaceae</taxon>
        <taxon>Streptomyces</taxon>
    </lineage>
</organism>
<dbReference type="GO" id="GO:0006281">
    <property type="term" value="P:DNA repair"/>
    <property type="evidence" value="ECO:0007669"/>
    <property type="project" value="InterPro"/>
</dbReference>
<keyword evidence="3" id="KW-1185">Reference proteome</keyword>
<dbReference type="InterPro" id="IPR012310">
    <property type="entry name" value="DNA_ligase_ATP-dep_cent"/>
</dbReference>
<name>A0A7H1BGV4_9ACTN</name>
<feature type="domain" description="ATP-dependent DNA ligase family profile" evidence="1">
    <location>
        <begin position="20"/>
        <end position="187"/>
    </location>
</feature>
<dbReference type="Gene3D" id="3.30.470.30">
    <property type="entry name" value="DNA ligase/mRNA capping enzyme"/>
    <property type="match status" value="1"/>
</dbReference>
<reference evidence="2 3" key="1">
    <citation type="submission" date="2020-09" db="EMBL/GenBank/DDBJ databases">
        <title>A novel species.</title>
        <authorList>
            <person name="Gao J."/>
        </authorList>
    </citation>
    <scope>NUCLEOTIDE SEQUENCE [LARGE SCALE GENOMIC DNA]</scope>
    <source>
        <strain evidence="2 3">CRXT-Y-14</strain>
    </source>
</reference>
<dbReference type="EMBL" id="CP061281">
    <property type="protein sequence ID" value="QNS07959.1"/>
    <property type="molecule type" value="Genomic_DNA"/>
</dbReference>
<dbReference type="RefSeq" id="WP_188340620.1">
    <property type="nucleotide sequence ID" value="NZ_CP061281.1"/>
</dbReference>
<dbReference type="SUPFAM" id="SSF56091">
    <property type="entry name" value="DNA ligase/mRNA capping enzyme, catalytic domain"/>
    <property type="match status" value="1"/>
</dbReference>
<gene>
    <name evidence="2" type="ORF">IAG42_33020</name>
</gene>
<evidence type="ECO:0000313" key="2">
    <source>
        <dbReference type="EMBL" id="QNS07959.1"/>
    </source>
</evidence>
<dbReference type="Pfam" id="PF01068">
    <property type="entry name" value="DNA_ligase_A_M"/>
    <property type="match status" value="1"/>
</dbReference>
<sequence length="289" mass="30192">MEYPVAVALSETADELPVGPGWWYEPAFEGERLVLHRTARAVRCQSRSGRTVTTAWPDLAAAGRAALPAGTVLDGEAVVWTGGRLDLAAARARAAAPPRGAGTLAAERPASYAVSDCLALGGEDLRGRPYAERRAVLLDLLHDVPPPLQPVPATDDPEVARVWLEGLAAQGVDGVVAKRGGDPYRAERIWVTVRGGARGSVEVEVVGYVGPPSRPHRAAVRLPDGSRALSQALTAPAATALARHVQDAGPGRRARTAGGERYTTTAGGLFAEIALAAPRDGGFTVVRLC</sequence>
<protein>
    <recommendedName>
        <fullName evidence="1">ATP-dependent DNA ligase family profile domain-containing protein</fullName>
    </recommendedName>
</protein>
<evidence type="ECO:0000313" key="3">
    <source>
        <dbReference type="Proteomes" id="UP000516428"/>
    </source>
</evidence>
<dbReference type="GO" id="GO:0005524">
    <property type="term" value="F:ATP binding"/>
    <property type="evidence" value="ECO:0007669"/>
    <property type="project" value="InterPro"/>
</dbReference>
<dbReference type="GO" id="GO:0003910">
    <property type="term" value="F:DNA ligase (ATP) activity"/>
    <property type="evidence" value="ECO:0007669"/>
    <property type="project" value="InterPro"/>
</dbReference>
<dbReference type="KEGG" id="sxn:IAG42_33020"/>
<dbReference type="Proteomes" id="UP000516428">
    <property type="component" value="Chromosome"/>
</dbReference>
<dbReference type="AlphaFoldDB" id="A0A7H1BGV4"/>
<dbReference type="GO" id="GO:0006310">
    <property type="term" value="P:DNA recombination"/>
    <property type="evidence" value="ECO:0007669"/>
    <property type="project" value="InterPro"/>
</dbReference>
<accession>A0A7H1BGV4</accession>